<gene>
    <name evidence="1" type="ORF">CCAP1982_LOCUS8782</name>
</gene>
<dbReference type="EMBL" id="CAJHJT010000012">
    <property type="protein sequence ID" value="CAD7000294.1"/>
    <property type="molecule type" value="Genomic_DNA"/>
</dbReference>
<reference evidence="1" key="1">
    <citation type="submission" date="2020-11" db="EMBL/GenBank/DDBJ databases">
        <authorList>
            <person name="Whitehead M."/>
        </authorList>
    </citation>
    <scope>NUCLEOTIDE SEQUENCE</scope>
    <source>
        <strain evidence="1">EGII</strain>
    </source>
</reference>
<comment type="caution">
    <text evidence="1">The sequence shown here is derived from an EMBL/GenBank/DDBJ whole genome shotgun (WGS) entry which is preliminary data.</text>
</comment>
<dbReference type="Proteomes" id="UP000606786">
    <property type="component" value="Unassembled WGS sequence"/>
</dbReference>
<organism evidence="1 2">
    <name type="scientific">Ceratitis capitata</name>
    <name type="common">Mediterranean fruit fly</name>
    <name type="synonym">Tephritis capitata</name>
    <dbReference type="NCBI Taxonomy" id="7213"/>
    <lineage>
        <taxon>Eukaryota</taxon>
        <taxon>Metazoa</taxon>
        <taxon>Ecdysozoa</taxon>
        <taxon>Arthropoda</taxon>
        <taxon>Hexapoda</taxon>
        <taxon>Insecta</taxon>
        <taxon>Pterygota</taxon>
        <taxon>Neoptera</taxon>
        <taxon>Endopterygota</taxon>
        <taxon>Diptera</taxon>
        <taxon>Brachycera</taxon>
        <taxon>Muscomorpha</taxon>
        <taxon>Tephritoidea</taxon>
        <taxon>Tephritidae</taxon>
        <taxon>Ceratitis</taxon>
        <taxon>Ceratitis</taxon>
    </lineage>
</organism>
<keyword evidence="2" id="KW-1185">Reference proteome</keyword>
<accession>A0A811UNF9</accession>
<sequence length="60" mass="6947">MNTPEYGKKNEMIIKSKRKPKVVKKPQRVRGERAYPIGGHARLQQPQPQSTLCLFVIRSE</sequence>
<protein>
    <submittedName>
        <fullName evidence="1">(Mediterranean fruit fly) hypothetical protein</fullName>
    </submittedName>
</protein>
<proteinExistence type="predicted"/>
<evidence type="ECO:0000313" key="2">
    <source>
        <dbReference type="Proteomes" id="UP000606786"/>
    </source>
</evidence>
<name>A0A811UNF9_CERCA</name>
<evidence type="ECO:0000313" key="1">
    <source>
        <dbReference type="EMBL" id="CAD7000294.1"/>
    </source>
</evidence>
<dbReference type="AlphaFoldDB" id="A0A811UNF9"/>